<dbReference type="CDD" id="cd00082">
    <property type="entry name" value="HisKA"/>
    <property type="match status" value="1"/>
</dbReference>
<dbReference type="InterPro" id="IPR003594">
    <property type="entry name" value="HATPase_dom"/>
</dbReference>
<comment type="caution">
    <text evidence="20">The sequence shown here is derived from an EMBL/GenBank/DDBJ whole genome shotgun (WGS) entry which is preliminary data.</text>
</comment>
<evidence type="ECO:0000256" key="4">
    <source>
        <dbReference type="ARBA" id="ARBA00012438"/>
    </source>
</evidence>
<evidence type="ECO:0000256" key="13">
    <source>
        <dbReference type="ARBA" id="ARBA00074306"/>
    </source>
</evidence>
<dbReference type="InterPro" id="IPR036097">
    <property type="entry name" value="HisK_dim/P_sf"/>
</dbReference>
<reference evidence="20 21" key="1">
    <citation type="submission" date="2018-07" db="EMBL/GenBank/DDBJ databases">
        <title>Lottiidibacillus patelloidae gen. nov., sp. nov., isolated from the intestinal tract of a marine limpet and the reclassification of B. taeanensis BH030017T, B. algicola KMM 3737T and B. hwajinpoensis SW-72T as genus Lottiidibacillus.</title>
        <authorList>
            <person name="Liu R."/>
            <person name="Huang Z."/>
        </authorList>
    </citation>
    <scope>NUCLEOTIDE SEQUENCE [LARGE SCALE GENOMIC DNA]</scope>
    <source>
        <strain evidence="20 21">BH030017</strain>
    </source>
</reference>
<feature type="coiled-coil region" evidence="15">
    <location>
        <begin position="437"/>
        <end position="503"/>
    </location>
</feature>
<dbReference type="Pfam" id="PF02518">
    <property type="entry name" value="HATPase_c"/>
    <property type="match status" value="1"/>
</dbReference>
<keyword evidence="11" id="KW-0902">Two-component regulatory system</keyword>
<dbReference type="Pfam" id="PF00512">
    <property type="entry name" value="HisKA"/>
    <property type="match status" value="1"/>
</dbReference>
<dbReference type="SMART" id="SM00388">
    <property type="entry name" value="HisKA"/>
    <property type="match status" value="1"/>
</dbReference>
<comment type="subcellular location">
    <subcellularLocation>
        <location evidence="2">Cell membrane</location>
        <topology evidence="2">Multi-pass membrane protein</topology>
    </subcellularLocation>
</comment>
<dbReference type="PROSITE" id="PS50885">
    <property type="entry name" value="HAMP"/>
    <property type="match status" value="1"/>
</dbReference>
<evidence type="ECO:0000259" key="18">
    <source>
        <dbReference type="PROSITE" id="PS50110"/>
    </source>
</evidence>
<dbReference type="GO" id="GO:0005524">
    <property type="term" value="F:ATP binding"/>
    <property type="evidence" value="ECO:0007669"/>
    <property type="project" value="UniProtKB-KW"/>
</dbReference>
<dbReference type="PANTHER" id="PTHR45339">
    <property type="entry name" value="HYBRID SIGNAL TRANSDUCTION HISTIDINE KINASE J"/>
    <property type="match status" value="1"/>
</dbReference>
<dbReference type="SUPFAM" id="SSF158472">
    <property type="entry name" value="HAMP domain-like"/>
    <property type="match status" value="1"/>
</dbReference>
<dbReference type="Proteomes" id="UP000253314">
    <property type="component" value="Unassembled WGS sequence"/>
</dbReference>
<keyword evidence="16" id="KW-1133">Transmembrane helix</keyword>
<dbReference type="Gene3D" id="1.10.287.130">
    <property type="match status" value="1"/>
</dbReference>
<feature type="domain" description="Response regulatory" evidence="18">
    <location>
        <begin position="793"/>
        <end position="910"/>
    </location>
</feature>
<dbReference type="PANTHER" id="PTHR45339:SF1">
    <property type="entry name" value="HYBRID SIGNAL TRANSDUCTION HISTIDINE KINASE J"/>
    <property type="match status" value="1"/>
</dbReference>
<keyword evidence="21" id="KW-1185">Reference proteome</keyword>
<dbReference type="SUPFAM" id="SSF47384">
    <property type="entry name" value="Homodimeric domain of signal transducing histidine kinase"/>
    <property type="match status" value="1"/>
</dbReference>
<feature type="transmembrane region" description="Helical" evidence="16">
    <location>
        <begin position="7"/>
        <end position="29"/>
    </location>
</feature>
<dbReference type="SUPFAM" id="SSF52172">
    <property type="entry name" value="CheY-like"/>
    <property type="match status" value="1"/>
</dbReference>
<dbReference type="SMART" id="SM00387">
    <property type="entry name" value="HATPase_c"/>
    <property type="match status" value="1"/>
</dbReference>
<dbReference type="CDD" id="cd17546">
    <property type="entry name" value="REC_hyHK_CKI1_RcsC-like"/>
    <property type="match status" value="1"/>
</dbReference>
<dbReference type="Gene3D" id="3.30.450.40">
    <property type="match status" value="1"/>
</dbReference>
<dbReference type="Pfam" id="PF00672">
    <property type="entry name" value="HAMP"/>
    <property type="match status" value="1"/>
</dbReference>
<dbReference type="InterPro" id="IPR003661">
    <property type="entry name" value="HisK_dim/P_dom"/>
</dbReference>
<evidence type="ECO:0000256" key="5">
    <source>
        <dbReference type="ARBA" id="ARBA00022475"/>
    </source>
</evidence>
<keyword evidence="8" id="KW-0547">Nucleotide-binding</keyword>
<dbReference type="SMART" id="SM00065">
    <property type="entry name" value="GAF"/>
    <property type="match status" value="1"/>
</dbReference>
<evidence type="ECO:0000256" key="9">
    <source>
        <dbReference type="ARBA" id="ARBA00022777"/>
    </source>
</evidence>
<dbReference type="Gene3D" id="3.40.50.2300">
    <property type="match status" value="1"/>
</dbReference>
<feature type="domain" description="HAMP" evidence="19">
    <location>
        <begin position="207"/>
        <end position="261"/>
    </location>
</feature>
<comment type="similarity">
    <text evidence="3">In the N-terminal section; belongs to the phytochrome family.</text>
</comment>
<dbReference type="Pfam" id="PF00072">
    <property type="entry name" value="Response_reg"/>
    <property type="match status" value="1"/>
</dbReference>
<feature type="modified residue" description="4-aspartylphosphate" evidence="14">
    <location>
        <position position="843"/>
    </location>
</feature>
<dbReference type="InterPro" id="IPR029016">
    <property type="entry name" value="GAF-like_dom_sf"/>
</dbReference>
<keyword evidence="15" id="KW-0175">Coiled coil</keyword>
<evidence type="ECO:0000313" key="20">
    <source>
        <dbReference type="EMBL" id="RBW70928.1"/>
    </source>
</evidence>
<dbReference type="InterPro" id="IPR001789">
    <property type="entry name" value="Sig_transdc_resp-reg_receiver"/>
</dbReference>
<dbReference type="EC" id="2.7.13.3" evidence="4"/>
<dbReference type="InterPro" id="IPR003660">
    <property type="entry name" value="HAMP_dom"/>
</dbReference>
<organism evidence="20 21">
    <name type="scientific">Bacillus taeanensis</name>
    <dbReference type="NCBI Taxonomy" id="273032"/>
    <lineage>
        <taxon>Bacteria</taxon>
        <taxon>Bacillati</taxon>
        <taxon>Bacillota</taxon>
        <taxon>Bacilli</taxon>
        <taxon>Bacillales</taxon>
        <taxon>Bacillaceae</taxon>
        <taxon>Bacillus</taxon>
    </lineage>
</organism>
<sequence length="912" mass="104088">MKFKTKLYVGLGSILAFTALLVFILLYMLNQLSVNMNSVVNDMYERVKLTAILQNETNNMGRELREIASDPPDHILPTIVNEWEESHLNIKSSVDFLEKMDKREKSQELLVKFNTLYQRYNRIGEQVITFVKVEKESNFEELLWNDAKLTQQRMLQIADLLNTLQEQEMKDELYRTRKTHNIAVQIIYAYVIVGLILGICAAMLLIRSLTRNLHNVTSVMSSVTYNNDAKLPRIHMNSKDEIGEIAIAFNEMAQKLEEHAAGEKDLKEKAEEQSWLKSKVARIATMYPEAENLQNLAQMLMTKVTPMVEASFGAFYLKETRQGEPYLKKIASYAFNQQNVGFDGFSFGEGLIGQCATENRTILLTDLPDHYVRIGSGLGEAYPTSVIILPIEFEGEVLAVMELASFKLFNSLQQKLLQEVISNIGITINNIDNHTKVEKLLHESQSLTEELQSQSEELQMQQEELRLTNEKLEEQYGNSEQRKRELERIRLMLEEKAHQLEVSSQYKSEFLANMSHELRTPLNSLLILSQMLAENSEENLTQKQLDYARTIFTSGKDLLHLINDILDLAKVESGKLEVHSEEVMVNQVKEEVENQFLPIAYQKDVIFTVQLESNLPNSFYTDKQRLLQILKNLLSNAFKFTNEGEIVMIVKNVNLSSGAYKNNSMLAFSIIDTGIGIPKDKQTLIFDAFKQADGTTSRKYGGTGLGLSISRDLAQLLGGFIKVKSEEGQGSTFTLYLPDNHQKLVNELNSSQKEAAVGLDQLEESIQSRESGEEINKADKDIMQRKALFKGKKILIVDDDMRNIFALTTALEKYEMDVVFAENGQEGIELLEENPHTDLVFMDIMMPEMDGFEAIRHIRQLEQFNNLPIIALTAKAMKHNREQCIEAGASDYISKPVNLEQLFSLLHVWLYR</sequence>
<dbReference type="PROSITE" id="PS50110">
    <property type="entry name" value="RESPONSE_REGULATORY"/>
    <property type="match status" value="1"/>
</dbReference>
<dbReference type="CDD" id="cd16922">
    <property type="entry name" value="HATPase_EvgS-ArcB-TorS-like"/>
    <property type="match status" value="1"/>
</dbReference>
<evidence type="ECO:0000259" key="19">
    <source>
        <dbReference type="PROSITE" id="PS50885"/>
    </source>
</evidence>
<feature type="domain" description="Histidine kinase" evidence="17">
    <location>
        <begin position="513"/>
        <end position="741"/>
    </location>
</feature>
<dbReference type="InterPro" id="IPR005467">
    <property type="entry name" value="His_kinase_dom"/>
</dbReference>
<evidence type="ECO:0000256" key="12">
    <source>
        <dbReference type="ARBA" id="ARBA00023136"/>
    </source>
</evidence>
<evidence type="ECO:0000256" key="2">
    <source>
        <dbReference type="ARBA" id="ARBA00004651"/>
    </source>
</evidence>
<dbReference type="GO" id="GO:0000155">
    <property type="term" value="F:phosphorelay sensor kinase activity"/>
    <property type="evidence" value="ECO:0007669"/>
    <property type="project" value="InterPro"/>
</dbReference>
<dbReference type="PROSITE" id="PS50109">
    <property type="entry name" value="HIS_KIN"/>
    <property type="match status" value="1"/>
</dbReference>
<evidence type="ECO:0000256" key="14">
    <source>
        <dbReference type="PROSITE-ProRule" id="PRU00169"/>
    </source>
</evidence>
<dbReference type="Gene3D" id="6.10.340.10">
    <property type="match status" value="1"/>
</dbReference>
<gene>
    <name evidence="20" type="ORF">DS031_02720</name>
</gene>
<dbReference type="SUPFAM" id="SSF55874">
    <property type="entry name" value="ATPase domain of HSP90 chaperone/DNA topoisomerase II/histidine kinase"/>
    <property type="match status" value="1"/>
</dbReference>
<dbReference type="InterPro" id="IPR003018">
    <property type="entry name" value="GAF"/>
</dbReference>
<evidence type="ECO:0000256" key="6">
    <source>
        <dbReference type="ARBA" id="ARBA00022553"/>
    </source>
</evidence>
<evidence type="ECO:0000256" key="11">
    <source>
        <dbReference type="ARBA" id="ARBA00023012"/>
    </source>
</evidence>
<keyword evidence="5" id="KW-1003">Cell membrane</keyword>
<keyword evidence="16" id="KW-0812">Transmembrane</keyword>
<dbReference type="InterPro" id="IPR011006">
    <property type="entry name" value="CheY-like_superfamily"/>
</dbReference>
<evidence type="ECO:0000256" key="7">
    <source>
        <dbReference type="ARBA" id="ARBA00022679"/>
    </source>
</evidence>
<evidence type="ECO:0000256" key="16">
    <source>
        <dbReference type="SAM" id="Phobius"/>
    </source>
</evidence>
<dbReference type="RefSeq" id="WP_113804406.1">
    <property type="nucleotide sequence ID" value="NZ_QOCW01000002.1"/>
</dbReference>
<dbReference type="SMART" id="SM00304">
    <property type="entry name" value="HAMP"/>
    <property type="match status" value="1"/>
</dbReference>
<keyword evidence="6 14" id="KW-0597">Phosphoprotein</keyword>
<dbReference type="InterPro" id="IPR036890">
    <property type="entry name" value="HATPase_C_sf"/>
</dbReference>
<accession>A0A366XZD4</accession>
<dbReference type="InterPro" id="IPR004358">
    <property type="entry name" value="Sig_transdc_His_kin-like_C"/>
</dbReference>
<dbReference type="AlphaFoldDB" id="A0A366XZD4"/>
<dbReference type="SUPFAM" id="SSF55781">
    <property type="entry name" value="GAF domain-like"/>
    <property type="match status" value="1"/>
</dbReference>
<comment type="catalytic activity">
    <reaction evidence="1">
        <text>ATP + protein L-histidine = ADP + protein N-phospho-L-histidine.</text>
        <dbReference type="EC" id="2.7.13.3"/>
    </reaction>
</comment>
<keyword evidence="7" id="KW-0808">Transferase</keyword>
<protein>
    <recommendedName>
        <fullName evidence="13">Circadian input-output histidine kinase CikA</fullName>
        <ecNumber evidence="4">2.7.13.3</ecNumber>
    </recommendedName>
</protein>
<dbReference type="Gene3D" id="3.30.565.10">
    <property type="entry name" value="Histidine kinase-like ATPase, C-terminal domain"/>
    <property type="match status" value="1"/>
</dbReference>
<dbReference type="PRINTS" id="PR00344">
    <property type="entry name" value="BCTRLSENSOR"/>
</dbReference>
<dbReference type="GO" id="GO:0005886">
    <property type="term" value="C:plasma membrane"/>
    <property type="evidence" value="ECO:0007669"/>
    <property type="project" value="UniProtKB-SubCell"/>
</dbReference>
<keyword evidence="9" id="KW-0418">Kinase</keyword>
<evidence type="ECO:0000259" key="17">
    <source>
        <dbReference type="PROSITE" id="PS50109"/>
    </source>
</evidence>
<dbReference type="FunFam" id="3.30.565.10:FF:000010">
    <property type="entry name" value="Sensor histidine kinase RcsC"/>
    <property type="match status" value="1"/>
</dbReference>
<proteinExistence type="inferred from homology"/>
<evidence type="ECO:0000256" key="10">
    <source>
        <dbReference type="ARBA" id="ARBA00022840"/>
    </source>
</evidence>
<keyword evidence="12 16" id="KW-0472">Membrane</keyword>
<evidence type="ECO:0000256" key="3">
    <source>
        <dbReference type="ARBA" id="ARBA00006402"/>
    </source>
</evidence>
<dbReference type="CDD" id="cd06225">
    <property type="entry name" value="HAMP"/>
    <property type="match status" value="1"/>
</dbReference>
<evidence type="ECO:0000256" key="8">
    <source>
        <dbReference type="ARBA" id="ARBA00022741"/>
    </source>
</evidence>
<dbReference type="EMBL" id="QOCW01000002">
    <property type="protein sequence ID" value="RBW70928.1"/>
    <property type="molecule type" value="Genomic_DNA"/>
</dbReference>
<evidence type="ECO:0000256" key="1">
    <source>
        <dbReference type="ARBA" id="ARBA00000085"/>
    </source>
</evidence>
<keyword evidence="10" id="KW-0067">ATP-binding</keyword>
<feature type="transmembrane region" description="Helical" evidence="16">
    <location>
        <begin position="187"/>
        <end position="206"/>
    </location>
</feature>
<dbReference type="Pfam" id="PF13185">
    <property type="entry name" value="GAF_2"/>
    <property type="match status" value="1"/>
</dbReference>
<evidence type="ECO:0000313" key="21">
    <source>
        <dbReference type="Proteomes" id="UP000253314"/>
    </source>
</evidence>
<evidence type="ECO:0000256" key="15">
    <source>
        <dbReference type="SAM" id="Coils"/>
    </source>
</evidence>
<dbReference type="OrthoDB" id="9790669at2"/>
<name>A0A366XZD4_9BACI</name>
<dbReference type="SMART" id="SM00448">
    <property type="entry name" value="REC"/>
    <property type="match status" value="1"/>
</dbReference>